<dbReference type="SUPFAM" id="SSF52540">
    <property type="entry name" value="P-loop containing nucleoside triphosphate hydrolases"/>
    <property type="match status" value="1"/>
</dbReference>
<organism evidence="4 5">
    <name type="scientific">Lithohypha guttulata</name>
    <dbReference type="NCBI Taxonomy" id="1690604"/>
    <lineage>
        <taxon>Eukaryota</taxon>
        <taxon>Fungi</taxon>
        <taxon>Dikarya</taxon>
        <taxon>Ascomycota</taxon>
        <taxon>Pezizomycotina</taxon>
        <taxon>Eurotiomycetes</taxon>
        <taxon>Chaetothyriomycetidae</taxon>
        <taxon>Chaetothyriales</taxon>
        <taxon>Trichomeriaceae</taxon>
        <taxon>Lithohypha</taxon>
    </lineage>
</organism>
<proteinExistence type="predicted"/>
<dbReference type="InterPro" id="IPR053137">
    <property type="entry name" value="NLR-like"/>
</dbReference>
<dbReference type="Pfam" id="PF13374">
    <property type="entry name" value="TPR_10"/>
    <property type="match status" value="1"/>
</dbReference>
<evidence type="ECO:0000259" key="2">
    <source>
        <dbReference type="Pfam" id="PF00931"/>
    </source>
</evidence>
<dbReference type="EMBL" id="JAVRRG010000127">
    <property type="protein sequence ID" value="KAK5082568.1"/>
    <property type="molecule type" value="Genomic_DNA"/>
</dbReference>
<feature type="compositionally biased region" description="Basic and acidic residues" evidence="1">
    <location>
        <begin position="785"/>
        <end position="844"/>
    </location>
</feature>
<dbReference type="Gene3D" id="3.40.50.300">
    <property type="entry name" value="P-loop containing nucleotide triphosphate hydrolases"/>
    <property type="match status" value="1"/>
</dbReference>
<feature type="compositionally biased region" description="Polar residues" evidence="1">
    <location>
        <begin position="174"/>
        <end position="207"/>
    </location>
</feature>
<dbReference type="SUPFAM" id="SSF48452">
    <property type="entry name" value="TPR-like"/>
    <property type="match status" value="1"/>
</dbReference>
<name>A0ABR0K1I9_9EURO</name>
<dbReference type="Gene3D" id="1.25.40.10">
    <property type="entry name" value="Tetratricopeptide repeat domain"/>
    <property type="match status" value="1"/>
</dbReference>
<dbReference type="PANTHER" id="PTHR46082:SF6">
    <property type="entry name" value="AAA+ ATPASE DOMAIN-CONTAINING PROTEIN-RELATED"/>
    <property type="match status" value="1"/>
</dbReference>
<dbReference type="Pfam" id="PF00931">
    <property type="entry name" value="NB-ARC"/>
    <property type="match status" value="1"/>
</dbReference>
<protein>
    <submittedName>
        <fullName evidence="4">Uncharacterized protein</fullName>
    </submittedName>
</protein>
<dbReference type="InterPro" id="IPR031352">
    <property type="entry name" value="SesA"/>
</dbReference>
<feature type="region of interest" description="Disordered" evidence="1">
    <location>
        <begin position="773"/>
        <end position="855"/>
    </location>
</feature>
<gene>
    <name evidence="4" type="ORF">LTR24_007943</name>
</gene>
<sequence>MTGLEVIGGISAVIAMIDGSVKVWNGARKDLKFSVTFETVAKRLPILRDTLQTCHEHFEPIQTTLPATTAESLSKTVQSCEEKAKQLRTIFKETIPGDDEQWYERYRKVAKRLGKGSKVEELMKAITEDAQNLFNYHSVKSARPKLCTLLCTQLEVIVAEMQSIEPSLPDDDAASQTLNTYGGPQNVSTGSSTQYNSSNTGSGQTHNYGGITGNPVFNIGTVLSGRIDFAGSYAHSSLHPVATYVRRPGLERRLREQLLPLSTTDDHDEMRTVVVWGLGGSGKSQLVLNYVQEHRRQYRAVFWVEADRKETIERDFVRIYKLLVSSPASGSTTTAVEDAISDVKEWLHGQAGRYLWVMDSADEIEGETSGSSYIDLNHYLPETPQLDRIITTRSSRAQAMSMQDAVEVKDMSEDEAVQLFRQCARLKQTHEQHRHEVVAIVQELGCLALAVTLAGSYVHETPGISSDLGRYLKEFQEHRERLLGQKAHRLVHRYGESVLSTWEISFSTVQQQLPVAASLLSLLVFLNFDDIFPQLFTVRPTTSKEDGQASHSRRTGLRNRFSRLLEAFSLLESVRWTRLLSPDATPVDDNAIVSAFKTLQAYSLVSWRADQEAYSMHKLVHAWGHDRLDLEQRQERSAAVLELLSSVIQDHQGDLGTEARLVPHVMANFTAISSVWGSGRRLPDRDRKCVERVGDLLKKLGRWDDEHELRVFLKRTAELVLGREHPDTLRSMNNLAMVLGKQGKYDQAETMHRQTLELTKKVLGREHPWTLTSMNNLATGAGEAKQARAGRDDVSTDARADKEGAGARASLDTDEHEQPGHGADRARQVRGGRDDTSTDTRADEEGAGGLSTSTH</sequence>
<dbReference type="PANTHER" id="PTHR46082">
    <property type="entry name" value="ATP/GTP-BINDING PROTEIN-RELATED"/>
    <property type="match status" value="1"/>
</dbReference>
<evidence type="ECO:0000256" key="1">
    <source>
        <dbReference type="SAM" id="MobiDB-lite"/>
    </source>
</evidence>
<accession>A0ABR0K1I9</accession>
<dbReference type="Proteomes" id="UP001345013">
    <property type="component" value="Unassembled WGS sequence"/>
</dbReference>
<evidence type="ECO:0000313" key="4">
    <source>
        <dbReference type="EMBL" id="KAK5082568.1"/>
    </source>
</evidence>
<keyword evidence="5" id="KW-1185">Reference proteome</keyword>
<dbReference type="Pfam" id="PF17107">
    <property type="entry name" value="SesA"/>
    <property type="match status" value="1"/>
</dbReference>
<evidence type="ECO:0000259" key="3">
    <source>
        <dbReference type="Pfam" id="PF17107"/>
    </source>
</evidence>
<dbReference type="InterPro" id="IPR002182">
    <property type="entry name" value="NB-ARC"/>
</dbReference>
<dbReference type="InterPro" id="IPR011990">
    <property type="entry name" value="TPR-like_helical_dom_sf"/>
</dbReference>
<feature type="region of interest" description="Disordered" evidence="1">
    <location>
        <begin position="167"/>
        <end position="207"/>
    </location>
</feature>
<feature type="domain" description="NACHT-NTPase and P-loop NTPases N-terminal" evidence="3">
    <location>
        <begin position="10"/>
        <end position="133"/>
    </location>
</feature>
<evidence type="ECO:0000313" key="5">
    <source>
        <dbReference type="Proteomes" id="UP001345013"/>
    </source>
</evidence>
<dbReference type="InterPro" id="IPR027417">
    <property type="entry name" value="P-loop_NTPase"/>
</dbReference>
<reference evidence="4 5" key="1">
    <citation type="submission" date="2023-08" db="EMBL/GenBank/DDBJ databases">
        <title>Black Yeasts Isolated from many extreme environments.</title>
        <authorList>
            <person name="Coleine C."/>
            <person name="Stajich J.E."/>
            <person name="Selbmann L."/>
        </authorList>
    </citation>
    <scope>NUCLEOTIDE SEQUENCE [LARGE SCALE GENOMIC DNA]</scope>
    <source>
        <strain evidence="4 5">CCFEE 5885</strain>
    </source>
</reference>
<feature type="domain" description="NB-ARC" evidence="2">
    <location>
        <begin position="267"/>
        <end position="424"/>
    </location>
</feature>
<comment type="caution">
    <text evidence="4">The sequence shown here is derived from an EMBL/GenBank/DDBJ whole genome shotgun (WGS) entry which is preliminary data.</text>
</comment>